<sequence length="148" mass="17374">MKKLYYILLTSLLFACFTIVFFHKTNLDFNLTCSYVGDKEFRPDAYVVLHLDKDFEQYSKINSRTAKIGSACKSSLNFAKHDYVIVYGRKVKTMYYSLKSTLFDDRSDHYIKRIGRRVLFIEYENGDSTGTFMYQINKDKKLRGFIGA</sequence>
<dbReference type="PROSITE" id="PS51257">
    <property type="entry name" value="PROKAR_LIPOPROTEIN"/>
    <property type="match status" value="1"/>
</dbReference>
<evidence type="ECO:0008006" key="3">
    <source>
        <dbReference type="Google" id="ProtNLM"/>
    </source>
</evidence>
<accession>A0A0A2MYP1</accession>
<comment type="caution">
    <text evidence="1">The sequence shown here is derived from an EMBL/GenBank/DDBJ whole genome shotgun (WGS) entry which is preliminary data.</text>
</comment>
<reference evidence="1 2" key="1">
    <citation type="submission" date="2013-09" db="EMBL/GenBank/DDBJ databases">
        <authorList>
            <person name="Zeng Z."/>
            <person name="Chen C."/>
        </authorList>
    </citation>
    <scope>NUCLEOTIDE SEQUENCE [LARGE SCALE GENOMIC DNA]</scope>
    <source>
        <strain evidence="1 2">WB 4.1-42</strain>
    </source>
</reference>
<dbReference type="AlphaFoldDB" id="A0A0A2MYP1"/>
<dbReference type="eggNOG" id="ENOG502ZYQA">
    <property type="taxonomic scope" value="Bacteria"/>
</dbReference>
<dbReference type="EMBL" id="JRLY01000005">
    <property type="protein sequence ID" value="KGO93340.1"/>
    <property type="molecule type" value="Genomic_DNA"/>
</dbReference>
<proteinExistence type="predicted"/>
<dbReference type="Proteomes" id="UP000030111">
    <property type="component" value="Unassembled WGS sequence"/>
</dbReference>
<gene>
    <name evidence="1" type="ORF">Q766_08525</name>
</gene>
<name>A0A0A2MYP1_9FLAO</name>
<dbReference type="RefSeq" id="WP_026990879.1">
    <property type="nucleotide sequence ID" value="NZ_AUGP01000018.1"/>
</dbReference>
<organism evidence="1 2">
    <name type="scientific">Flavobacterium subsaxonicum WB 4.1-42 = DSM 21790</name>
    <dbReference type="NCBI Taxonomy" id="1121898"/>
    <lineage>
        <taxon>Bacteria</taxon>
        <taxon>Pseudomonadati</taxon>
        <taxon>Bacteroidota</taxon>
        <taxon>Flavobacteriia</taxon>
        <taxon>Flavobacteriales</taxon>
        <taxon>Flavobacteriaceae</taxon>
        <taxon>Flavobacterium</taxon>
    </lineage>
</organism>
<evidence type="ECO:0000313" key="2">
    <source>
        <dbReference type="Proteomes" id="UP000030111"/>
    </source>
</evidence>
<evidence type="ECO:0000313" key="1">
    <source>
        <dbReference type="EMBL" id="KGO93340.1"/>
    </source>
</evidence>
<dbReference type="STRING" id="1121898.GCA_000422725_02057"/>
<dbReference type="OrthoDB" id="1094948at2"/>
<protein>
    <recommendedName>
        <fullName evidence="3">Lipoprotein</fullName>
    </recommendedName>
</protein>
<keyword evidence="2" id="KW-1185">Reference proteome</keyword>